<organism evidence="1 2">
    <name type="scientific">Nannocystis punicea</name>
    <dbReference type="NCBI Taxonomy" id="2995304"/>
    <lineage>
        <taxon>Bacteria</taxon>
        <taxon>Pseudomonadati</taxon>
        <taxon>Myxococcota</taxon>
        <taxon>Polyangia</taxon>
        <taxon>Nannocystales</taxon>
        <taxon>Nannocystaceae</taxon>
        <taxon>Nannocystis</taxon>
    </lineage>
</organism>
<accession>A0ABY7H106</accession>
<dbReference type="RefSeq" id="WP_269035141.1">
    <property type="nucleotide sequence ID" value="NZ_CP114040.1"/>
</dbReference>
<evidence type="ECO:0000313" key="2">
    <source>
        <dbReference type="Proteomes" id="UP001164459"/>
    </source>
</evidence>
<name>A0ABY7H106_9BACT</name>
<reference evidence="1" key="1">
    <citation type="submission" date="2022-11" db="EMBL/GenBank/DDBJ databases">
        <title>Minimal conservation of predation-associated metabolite biosynthetic gene clusters underscores biosynthetic potential of Myxococcota including descriptions for ten novel species: Archangium lansinium sp. nov., Myxococcus landrumus sp. nov., Nannocystis bai.</title>
        <authorList>
            <person name="Ahearne A."/>
            <person name="Stevens C."/>
            <person name="Dowd S."/>
        </authorList>
    </citation>
    <scope>NUCLEOTIDE SEQUENCE</scope>
    <source>
        <strain evidence="1">Fl3</strain>
    </source>
</reference>
<evidence type="ECO:0000313" key="1">
    <source>
        <dbReference type="EMBL" id="WAS92785.1"/>
    </source>
</evidence>
<dbReference type="EMBL" id="CP114040">
    <property type="protein sequence ID" value="WAS92785.1"/>
    <property type="molecule type" value="Genomic_DNA"/>
</dbReference>
<protein>
    <submittedName>
        <fullName evidence="1">Uncharacterized protein</fullName>
    </submittedName>
</protein>
<keyword evidence="2" id="KW-1185">Reference proteome</keyword>
<gene>
    <name evidence="1" type="ORF">O0S08_41955</name>
</gene>
<sequence length="378" mass="40411">MPPPIPLVRTASLTLGRAKRDGRSWIVARSVGPRDVLAQHSKDSGVKHDAVWMPEDQIFDVEVQTSGGSALLRFLGSFHRTCGWDEPANTRRIGPLSFAEADEAAAAVREALALPRVPLDVDAATLAAEPARYSRQFVRTLGVWTVGLEQSTFAGAWLRPADAARHLGGPGRMDASAWRVTGWFEAGERGPLQGFGHLGMSRSELLACAMEPSAAVPLADALRELHNNGLAKDLDVAACRRLLADEGAGPETMTRDDALAMLHRHYAGEEDLVSRSEAALADGVFVARQLHDEDEAVVRAAVTALAARHGASELELDDPGDWDAIAEALTAALRRAGHKTEAVLPPLGATHGLVAIRDRVSGGPLRLFAGALDLRSQR</sequence>
<proteinExistence type="predicted"/>
<dbReference type="Proteomes" id="UP001164459">
    <property type="component" value="Chromosome"/>
</dbReference>